<accession>A0AAV9VC34</accession>
<feature type="compositionally biased region" description="Basic and acidic residues" evidence="1">
    <location>
        <begin position="62"/>
        <end position="114"/>
    </location>
</feature>
<evidence type="ECO:0000313" key="3">
    <source>
        <dbReference type="Proteomes" id="UP001375240"/>
    </source>
</evidence>
<keyword evidence="3" id="KW-1185">Reference proteome</keyword>
<dbReference type="AlphaFoldDB" id="A0AAV9VC34"/>
<proteinExistence type="predicted"/>
<organism evidence="2 3">
    <name type="scientific">Orbilia brochopaga</name>
    <dbReference type="NCBI Taxonomy" id="3140254"/>
    <lineage>
        <taxon>Eukaryota</taxon>
        <taxon>Fungi</taxon>
        <taxon>Dikarya</taxon>
        <taxon>Ascomycota</taxon>
        <taxon>Pezizomycotina</taxon>
        <taxon>Orbiliomycetes</taxon>
        <taxon>Orbiliales</taxon>
        <taxon>Orbiliaceae</taxon>
        <taxon>Orbilia</taxon>
    </lineage>
</organism>
<comment type="caution">
    <text evidence="2">The sequence shown here is derived from an EMBL/GenBank/DDBJ whole genome shotgun (WGS) entry which is preliminary data.</text>
</comment>
<feature type="region of interest" description="Disordered" evidence="1">
    <location>
        <begin position="20"/>
        <end position="114"/>
    </location>
</feature>
<dbReference type="EMBL" id="JAVHNQ010000001">
    <property type="protein sequence ID" value="KAK6359409.1"/>
    <property type="molecule type" value="Genomic_DNA"/>
</dbReference>
<sequence length="114" mass="12508">MNQLPVALSISARLARLQRQSLPASVKLTPTSTRPLSTTAALRTGTSSPPAGDKQRPNLPSDKARDRESPKSSDEKITDRALEGEKDKAPFTEEEQQQRQVDRKEGIGEGEIEK</sequence>
<reference evidence="2 3" key="1">
    <citation type="submission" date="2019-10" db="EMBL/GenBank/DDBJ databases">
        <authorList>
            <person name="Palmer J.M."/>
        </authorList>
    </citation>
    <scope>NUCLEOTIDE SEQUENCE [LARGE SCALE GENOMIC DNA]</scope>
    <source>
        <strain evidence="2 3">TWF696</strain>
    </source>
</reference>
<feature type="compositionally biased region" description="Low complexity" evidence="1">
    <location>
        <begin position="28"/>
        <end position="41"/>
    </location>
</feature>
<dbReference type="Proteomes" id="UP001375240">
    <property type="component" value="Unassembled WGS sequence"/>
</dbReference>
<evidence type="ECO:0000313" key="2">
    <source>
        <dbReference type="EMBL" id="KAK6359409.1"/>
    </source>
</evidence>
<gene>
    <name evidence="2" type="ORF">TWF696_000569</name>
</gene>
<evidence type="ECO:0000256" key="1">
    <source>
        <dbReference type="SAM" id="MobiDB-lite"/>
    </source>
</evidence>
<protein>
    <submittedName>
        <fullName evidence="2">Uncharacterized protein</fullName>
    </submittedName>
</protein>
<name>A0AAV9VC34_9PEZI</name>